<evidence type="ECO:0000313" key="4">
    <source>
        <dbReference type="Proteomes" id="UP000724874"/>
    </source>
</evidence>
<evidence type="ECO:0008006" key="5">
    <source>
        <dbReference type="Google" id="ProtNLM"/>
    </source>
</evidence>
<dbReference type="Proteomes" id="UP000724874">
    <property type="component" value="Unassembled WGS sequence"/>
</dbReference>
<sequence length="266" mass="26701">WYVDSSNSDTIGMFTSALQAIANGALAVGPVVVNLRTAGNFAVLAESGVSTVPPSAITGNVGLSTNAATGLTGFSLTLDSTGTFATSKQVTGKLYAASYTSLTPSQLTTAISDLQTAFNDASGRVKPNFLNLLGGELIFPSGGNIGGLILGPGLYTWSNSVNVASLGIVLLGSPLDSILDFQVAGTLNFASGARVTLLGGALASNIVWVVSGAVTLGTTSHLEGVVLGKKSITLQTGTTVNGRILAQTNAALQAVSNVFGSTNQSS</sequence>
<comment type="similarity">
    <text evidence="1">Belongs to the ice-binding protein family.</text>
</comment>
<keyword evidence="2" id="KW-0732">Signal</keyword>
<gene>
    <name evidence="3" type="ORF">CPB84DRAFT_1682120</name>
</gene>
<accession>A0A9P5NIM0</accession>
<keyword evidence="4" id="KW-1185">Reference proteome</keyword>
<evidence type="ECO:0000313" key="3">
    <source>
        <dbReference type="EMBL" id="KAF8895832.1"/>
    </source>
</evidence>
<name>A0A9P5NIM0_GYMJU</name>
<proteinExistence type="inferred from homology"/>
<dbReference type="OrthoDB" id="10264374at2759"/>
<dbReference type="EMBL" id="JADNYJ010000060">
    <property type="protein sequence ID" value="KAF8895832.1"/>
    <property type="molecule type" value="Genomic_DNA"/>
</dbReference>
<protein>
    <recommendedName>
        <fullName evidence="5">Antifreeze protein</fullName>
    </recommendedName>
</protein>
<evidence type="ECO:0000256" key="2">
    <source>
        <dbReference type="ARBA" id="ARBA00022729"/>
    </source>
</evidence>
<comment type="caution">
    <text evidence="3">The sequence shown here is derived from an EMBL/GenBank/DDBJ whole genome shotgun (WGS) entry which is preliminary data.</text>
</comment>
<dbReference type="Pfam" id="PF11999">
    <property type="entry name" value="Ice_binding"/>
    <property type="match status" value="1"/>
</dbReference>
<dbReference type="AlphaFoldDB" id="A0A9P5NIM0"/>
<evidence type="ECO:0000256" key="1">
    <source>
        <dbReference type="ARBA" id="ARBA00005445"/>
    </source>
</evidence>
<reference evidence="3" key="1">
    <citation type="submission" date="2020-11" db="EMBL/GenBank/DDBJ databases">
        <authorList>
            <consortium name="DOE Joint Genome Institute"/>
            <person name="Ahrendt S."/>
            <person name="Riley R."/>
            <person name="Andreopoulos W."/>
            <person name="LaButti K."/>
            <person name="Pangilinan J."/>
            <person name="Ruiz-duenas F.J."/>
            <person name="Barrasa J.M."/>
            <person name="Sanchez-Garcia M."/>
            <person name="Camarero S."/>
            <person name="Miyauchi S."/>
            <person name="Serrano A."/>
            <person name="Linde D."/>
            <person name="Babiker R."/>
            <person name="Drula E."/>
            <person name="Ayuso-Fernandez I."/>
            <person name="Pacheco R."/>
            <person name="Padilla G."/>
            <person name="Ferreira P."/>
            <person name="Barriuso J."/>
            <person name="Kellner H."/>
            <person name="Castanera R."/>
            <person name="Alfaro M."/>
            <person name="Ramirez L."/>
            <person name="Pisabarro A.G."/>
            <person name="Kuo A."/>
            <person name="Tritt A."/>
            <person name="Lipzen A."/>
            <person name="He G."/>
            <person name="Yan M."/>
            <person name="Ng V."/>
            <person name="Cullen D."/>
            <person name="Martin F."/>
            <person name="Rosso M.-N."/>
            <person name="Henrissat B."/>
            <person name="Hibbett D."/>
            <person name="Martinez A.T."/>
            <person name="Grigoriev I.V."/>
        </authorList>
    </citation>
    <scope>NUCLEOTIDE SEQUENCE</scope>
    <source>
        <strain evidence="3">AH 44721</strain>
    </source>
</reference>
<feature type="non-terminal residue" evidence="3">
    <location>
        <position position="266"/>
    </location>
</feature>
<dbReference type="InterPro" id="IPR021884">
    <property type="entry name" value="Ice-bd_prot"/>
</dbReference>
<organism evidence="3 4">
    <name type="scientific">Gymnopilus junonius</name>
    <name type="common">Spectacular rustgill mushroom</name>
    <name type="synonym">Gymnopilus spectabilis subsp. junonius</name>
    <dbReference type="NCBI Taxonomy" id="109634"/>
    <lineage>
        <taxon>Eukaryota</taxon>
        <taxon>Fungi</taxon>
        <taxon>Dikarya</taxon>
        <taxon>Basidiomycota</taxon>
        <taxon>Agaricomycotina</taxon>
        <taxon>Agaricomycetes</taxon>
        <taxon>Agaricomycetidae</taxon>
        <taxon>Agaricales</taxon>
        <taxon>Agaricineae</taxon>
        <taxon>Hymenogastraceae</taxon>
        <taxon>Gymnopilus</taxon>
    </lineage>
</organism>